<dbReference type="PANTHER" id="PTHR34477">
    <property type="entry name" value="UPF0213 PROTEIN YHBQ"/>
    <property type="match status" value="1"/>
</dbReference>
<evidence type="ECO:0000256" key="1">
    <source>
        <dbReference type="ARBA" id="ARBA00007435"/>
    </source>
</evidence>
<protein>
    <submittedName>
        <fullName evidence="3">GIY-YIG nuclease family protein</fullName>
    </submittedName>
</protein>
<dbReference type="PANTHER" id="PTHR34477:SF5">
    <property type="entry name" value="BSL5627 PROTEIN"/>
    <property type="match status" value="1"/>
</dbReference>
<dbReference type="AlphaFoldDB" id="A0A508A1Q3"/>
<comment type="similarity">
    <text evidence="1">Belongs to the UPF0213 family.</text>
</comment>
<proteinExistence type="inferred from homology"/>
<dbReference type="InterPro" id="IPR000305">
    <property type="entry name" value="GIY-YIG_endonuc"/>
</dbReference>
<evidence type="ECO:0000313" key="3">
    <source>
        <dbReference type="EMBL" id="TQD39752.1"/>
    </source>
</evidence>
<feature type="domain" description="GIY-YIG" evidence="2">
    <location>
        <begin position="1"/>
        <end position="78"/>
    </location>
</feature>
<organism evidence="3 4">
    <name type="scientific">Haloflavibacter putidus</name>
    <dbReference type="NCBI Taxonomy" id="2576776"/>
    <lineage>
        <taxon>Bacteria</taxon>
        <taxon>Pseudomonadati</taxon>
        <taxon>Bacteroidota</taxon>
        <taxon>Flavobacteriia</taxon>
        <taxon>Flavobacteriales</taxon>
        <taxon>Flavobacteriaceae</taxon>
        <taxon>Haloflavibacter</taxon>
    </lineage>
</organism>
<accession>A0A508A1Q3</accession>
<dbReference type="Gene3D" id="3.40.1440.10">
    <property type="entry name" value="GIY-YIG endonuclease"/>
    <property type="match status" value="1"/>
</dbReference>
<sequence length="96" mass="11685">MNSYVYILTNKVKGTLYVGVTGNIERRIFEHKNKLIEGFTKKYNLKKLVFYQEFSQIGEALKREKQLKNWKRQWKIELIEEKNKEWEDLASNWNVE</sequence>
<reference evidence="3 4" key="1">
    <citation type="submission" date="2019-06" db="EMBL/GenBank/DDBJ databases">
        <title>Flavibacter putida gen. nov., sp. nov., a novel marine bacterium of the family Flavobacteriaceae isolated from coastal seawater.</title>
        <authorList>
            <person name="Feng X."/>
        </authorList>
    </citation>
    <scope>NUCLEOTIDE SEQUENCE [LARGE SCALE GENOMIC DNA]</scope>
    <source>
        <strain evidence="3 4">PLHSN227</strain>
    </source>
</reference>
<evidence type="ECO:0000259" key="2">
    <source>
        <dbReference type="PROSITE" id="PS50164"/>
    </source>
</evidence>
<dbReference type="CDD" id="cd10448">
    <property type="entry name" value="GIY-YIG_unchar_3"/>
    <property type="match status" value="1"/>
</dbReference>
<dbReference type="OrthoDB" id="9807770at2"/>
<dbReference type="EMBL" id="VIAR01000003">
    <property type="protein sequence ID" value="TQD39752.1"/>
    <property type="molecule type" value="Genomic_DNA"/>
</dbReference>
<dbReference type="InterPro" id="IPR050190">
    <property type="entry name" value="UPF0213_domain"/>
</dbReference>
<keyword evidence="4" id="KW-1185">Reference proteome</keyword>
<dbReference type="Proteomes" id="UP000317169">
    <property type="component" value="Unassembled WGS sequence"/>
</dbReference>
<dbReference type="PROSITE" id="PS50164">
    <property type="entry name" value="GIY_YIG"/>
    <property type="match status" value="1"/>
</dbReference>
<gene>
    <name evidence="3" type="ORF">FKR84_04460</name>
</gene>
<name>A0A508A1Q3_9FLAO</name>
<comment type="caution">
    <text evidence="3">The sequence shown here is derived from an EMBL/GenBank/DDBJ whole genome shotgun (WGS) entry which is preliminary data.</text>
</comment>
<dbReference type="Pfam" id="PF01541">
    <property type="entry name" value="GIY-YIG"/>
    <property type="match status" value="1"/>
</dbReference>
<dbReference type="SUPFAM" id="SSF82771">
    <property type="entry name" value="GIY-YIG endonuclease"/>
    <property type="match status" value="1"/>
</dbReference>
<dbReference type="InterPro" id="IPR035901">
    <property type="entry name" value="GIY-YIG_endonuc_sf"/>
</dbReference>
<evidence type="ECO:0000313" key="4">
    <source>
        <dbReference type="Proteomes" id="UP000317169"/>
    </source>
</evidence>